<sequence length="323" mass="37897">MLNETPHWSFYAKRPLTRWFEHVRLLTDKVVGQWFCLDRQTGAVLWERNLRPDEIVDITDGVIVANERRRHSFSSERYGCYGVLLDTGKLLWTSNSSGLWEGLRRLAGWMDCPIYVADQRVYCRSGRVLDVKSGDLLERVTKKCVEKPILPESETIILGRSKSLDDPVRLKVSEGLWLSHKLEAKENVDPTDEEFFKSVWDFHLFLTADDGEVRWKFDLANTGYEIRHCLYEEKCRYSFPFLYLLVCEKRTNKKEKSVEVYNPSQFHVLTLNVNTGQIIQDIRIFNEPKVQCRIEDIDEGGVLISDSDRKMLFFERIRTDQQS</sequence>
<dbReference type="InterPro" id="IPR015943">
    <property type="entry name" value="WD40/YVTN_repeat-like_dom_sf"/>
</dbReference>
<evidence type="ECO:0000313" key="1">
    <source>
        <dbReference type="EMBL" id="QDV56245.1"/>
    </source>
</evidence>
<proteinExistence type="predicted"/>
<dbReference type="AlphaFoldDB" id="A0A518IT32"/>
<dbReference type="SUPFAM" id="SSF50998">
    <property type="entry name" value="Quinoprotein alcohol dehydrogenase-like"/>
    <property type="match status" value="1"/>
</dbReference>
<accession>A0A518IT32</accession>
<dbReference type="RefSeq" id="WP_232530150.1">
    <property type="nucleotide sequence ID" value="NZ_CP036318.1"/>
</dbReference>
<dbReference type="Proteomes" id="UP000316770">
    <property type="component" value="Chromosome"/>
</dbReference>
<name>A0A518IT32_9BACT</name>
<evidence type="ECO:0000313" key="2">
    <source>
        <dbReference type="Proteomes" id="UP000316770"/>
    </source>
</evidence>
<dbReference type="EMBL" id="CP036318">
    <property type="protein sequence ID" value="QDV56245.1"/>
    <property type="molecule type" value="Genomic_DNA"/>
</dbReference>
<dbReference type="Gene3D" id="2.130.10.10">
    <property type="entry name" value="YVTN repeat-like/Quinoprotein amine dehydrogenase"/>
    <property type="match status" value="1"/>
</dbReference>
<protein>
    <submittedName>
        <fullName evidence="1">PQQ enzyme repeat protein</fullName>
    </submittedName>
</protein>
<reference evidence="1 2" key="1">
    <citation type="submission" date="2019-02" db="EMBL/GenBank/DDBJ databases">
        <title>Deep-cultivation of Planctomycetes and their phenomic and genomic characterization uncovers novel biology.</title>
        <authorList>
            <person name="Wiegand S."/>
            <person name="Jogler M."/>
            <person name="Boedeker C."/>
            <person name="Pinto D."/>
            <person name="Vollmers J."/>
            <person name="Rivas-Marin E."/>
            <person name="Kohn T."/>
            <person name="Peeters S.H."/>
            <person name="Heuer A."/>
            <person name="Rast P."/>
            <person name="Oberbeckmann S."/>
            <person name="Bunk B."/>
            <person name="Jeske O."/>
            <person name="Meyerdierks A."/>
            <person name="Storesund J.E."/>
            <person name="Kallscheuer N."/>
            <person name="Luecker S."/>
            <person name="Lage O.M."/>
            <person name="Pohl T."/>
            <person name="Merkel B.J."/>
            <person name="Hornburger P."/>
            <person name="Mueller R.-W."/>
            <person name="Bruemmer F."/>
            <person name="Labrenz M."/>
            <person name="Spormann A.M."/>
            <person name="Op den Camp H."/>
            <person name="Overmann J."/>
            <person name="Amann R."/>
            <person name="Jetten M.S.M."/>
            <person name="Mascher T."/>
            <person name="Medema M.H."/>
            <person name="Devos D.P."/>
            <person name="Kaster A.-K."/>
            <person name="Ovreas L."/>
            <person name="Rohde M."/>
            <person name="Galperin M.Y."/>
            <person name="Jogler C."/>
        </authorList>
    </citation>
    <scope>NUCLEOTIDE SEQUENCE [LARGE SCALE GENOMIC DNA]</scope>
    <source>
        <strain evidence="1 2">Mal33</strain>
    </source>
</reference>
<dbReference type="InterPro" id="IPR011047">
    <property type="entry name" value="Quinoprotein_ADH-like_sf"/>
</dbReference>
<gene>
    <name evidence="1" type="ORF">Mal33_22270</name>
</gene>
<organism evidence="1 2">
    <name type="scientific">Rosistilla oblonga</name>
    <dbReference type="NCBI Taxonomy" id="2527990"/>
    <lineage>
        <taxon>Bacteria</taxon>
        <taxon>Pseudomonadati</taxon>
        <taxon>Planctomycetota</taxon>
        <taxon>Planctomycetia</taxon>
        <taxon>Pirellulales</taxon>
        <taxon>Pirellulaceae</taxon>
        <taxon>Rosistilla</taxon>
    </lineage>
</organism>
<keyword evidence="2" id="KW-1185">Reference proteome</keyword>